<feature type="region of interest" description="Disordered" evidence="1">
    <location>
        <begin position="1"/>
        <end position="20"/>
    </location>
</feature>
<keyword evidence="3" id="KW-1185">Reference proteome</keyword>
<evidence type="ECO:0000313" key="2">
    <source>
        <dbReference type="EMBL" id="OAI27556.1"/>
    </source>
</evidence>
<name>A0AA91I5X3_9GAMM</name>
<organism evidence="2 3">
    <name type="scientific">Methylomonas koyamae</name>
    <dbReference type="NCBI Taxonomy" id="702114"/>
    <lineage>
        <taxon>Bacteria</taxon>
        <taxon>Pseudomonadati</taxon>
        <taxon>Pseudomonadota</taxon>
        <taxon>Gammaproteobacteria</taxon>
        <taxon>Methylococcales</taxon>
        <taxon>Methylococcaceae</taxon>
        <taxon>Methylomonas</taxon>
    </lineage>
</organism>
<gene>
    <name evidence="2" type="ORF">A1356_09470</name>
</gene>
<accession>A0AA91I5X3</accession>
<dbReference type="AlphaFoldDB" id="A0AA91I5X3"/>
<reference evidence="2 3" key="1">
    <citation type="submission" date="2016-03" db="EMBL/GenBank/DDBJ databases">
        <authorList>
            <person name="Heylen K."/>
            <person name="De Vos P."/>
            <person name="Vekeman B."/>
        </authorList>
    </citation>
    <scope>NUCLEOTIDE SEQUENCE [LARGE SCALE GENOMIC DNA]</scope>
    <source>
        <strain evidence="2 3">R-49807</strain>
    </source>
</reference>
<evidence type="ECO:0000313" key="3">
    <source>
        <dbReference type="Proteomes" id="UP000077734"/>
    </source>
</evidence>
<evidence type="ECO:0000256" key="1">
    <source>
        <dbReference type="SAM" id="MobiDB-lite"/>
    </source>
</evidence>
<proteinExistence type="predicted"/>
<protein>
    <submittedName>
        <fullName evidence="2">Uncharacterized protein</fullName>
    </submittedName>
</protein>
<comment type="caution">
    <text evidence="2">The sequence shown here is derived from an EMBL/GenBank/DDBJ whole genome shotgun (WGS) entry which is preliminary data.</text>
</comment>
<sequence>MDIHFGGAKSGEPLVRTGPVTTITKKPANSKNLRDEIECLPELSIKLKEIGATLITDFENIYSEVRKAGRFRKEYFFGSDVSYAEPPPEFNTIFGMPSWLNPGHTDKHFHNFLHNLKNSRFLELAKYAGALQGKEPNYNQLADAYFLWCAEVNRADYFLTLDSRLERSINQAKSLVFEPRVISASKLLSEIKNA</sequence>
<dbReference type="Proteomes" id="UP000077734">
    <property type="component" value="Unassembled WGS sequence"/>
</dbReference>
<dbReference type="EMBL" id="LUUL01000063">
    <property type="protein sequence ID" value="OAI27556.1"/>
    <property type="molecule type" value="Genomic_DNA"/>
</dbReference>